<dbReference type="AlphaFoldDB" id="A0A2P2N830"/>
<sequence length="72" mass="8629">MTKLMHKILQSNREKTTIKWPQNLDTGEPNASLNHRNHLKMIYQITVFHNRITYLQFTSTFFTGLQYHQPLI</sequence>
<dbReference type="EMBL" id="GGEC01058157">
    <property type="protein sequence ID" value="MBX38641.1"/>
    <property type="molecule type" value="Transcribed_RNA"/>
</dbReference>
<reference evidence="1" key="1">
    <citation type="submission" date="2018-02" db="EMBL/GenBank/DDBJ databases">
        <title>Rhizophora mucronata_Transcriptome.</title>
        <authorList>
            <person name="Meera S.P."/>
            <person name="Sreeshan A."/>
            <person name="Augustine A."/>
        </authorList>
    </citation>
    <scope>NUCLEOTIDE SEQUENCE</scope>
    <source>
        <tissue evidence="1">Leaf</tissue>
    </source>
</reference>
<accession>A0A2P2N830</accession>
<name>A0A2P2N830_RHIMU</name>
<protein>
    <submittedName>
        <fullName evidence="1">Uncharacterized protein</fullName>
    </submittedName>
</protein>
<organism evidence="1">
    <name type="scientific">Rhizophora mucronata</name>
    <name type="common">Asiatic mangrove</name>
    <dbReference type="NCBI Taxonomy" id="61149"/>
    <lineage>
        <taxon>Eukaryota</taxon>
        <taxon>Viridiplantae</taxon>
        <taxon>Streptophyta</taxon>
        <taxon>Embryophyta</taxon>
        <taxon>Tracheophyta</taxon>
        <taxon>Spermatophyta</taxon>
        <taxon>Magnoliopsida</taxon>
        <taxon>eudicotyledons</taxon>
        <taxon>Gunneridae</taxon>
        <taxon>Pentapetalae</taxon>
        <taxon>rosids</taxon>
        <taxon>fabids</taxon>
        <taxon>Malpighiales</taxon>
        <taxon>Rhizophoraceae</taxon>
        <taxon>Rhizophora</taxon>
    </lineage>
</organism>
<evidence type="ECO:0000313" key="1">
    <source>
        <dbReference type="EMBL" id="MBX38641.1"/>
    </source>
</evidence>
<proteinExistence type="predicted"/>